<comment type="caution">
    <text evidence="1">The sequence shown here is derived from an EMBL/GenBank/DDBJ whole genome shotgun (WGS) entry which is preliminary data.</text>
</comment>
<dbReference type="Proteomes" id="UP000326396">
    <property type="component" value="Linkage Group LG11"/>
</dbReference>
<evidence type="ECO:0000313" key="2">
    <source>
        <dbReference type="Proteomes" id="UP000326396"/>
    </source>
</evidence>
<protein>
    <submittedName>
        <fullName evidence="1">Uncharacterized protein</fullName>
    </submittedName>
</protein>
<organism evidence="1 2">
    <name type="scientific">Mikania micrantha</name>
    <name type="common">bitter vine</name>
    <dbReference type="NCBI Taxonomy" id="192012"/>
    <lineage>
        <taxon>Eukaryota</taxon>
        <taxon>Viridiplantae</taxon>
        <taxon>Streptophyta</taxon>
        <taxon>Embryophyta</taxon>
        <taxon>Tracheophyta</taxon>
        <taxon>Spermatophyta</taxon>
        <taxon>Magnoliopsida</taxon>
        <taxon>eudicotyledons</taxon>
        <taxon>Gunneridae</taxon>
        <taxon>Pentapetalae</taxon>
        <taxon>asterids</taxon>
        <taxon>campanulids</taxon>
        <taxon>Asterales</taxon>
        <taxon>Asteraceae</taxon>
        <taxon>Asteroideae</taxon>
        <taxon>Heliantheae alliance</taxon>
        <taxon>Eupatorieae</taxon>
        <taxon>Mikania</taxon>
    </lineage>
</organism>
<reference evidence="1 2" key="1">
    <citation type="submission" date="2019-05" db="EMBL/GenBank/DDBJ databases">
        <title>Mikania micrantha, genome provides insights into the molecular mechanism of rapid growth.</title>
        <authorList>
            <person name="Liu B."/>
        </authorList>
    </citation>
    <scope>NUCLEOTIDE SEQUENCE [LARGE SCALE GENOMIC DNA]</scope>
    <source>
        <strain evidence="1">NLD-2019</strain>
        <tissue evidence="1">Leaf</tissue>
    </source>
</reference>
<evidence type="ECO:0000313" key="1">
    <source>
        <dbReference type="EMBL" id="KAD6795471.1"/>
    </source>
</evidence>
<name>A0A5N6PPA9_9ASTR</name>
<sequence length="91" mass="10575">MFVNRIRVPPHAVANTSTVYRHRYRLSPRNVIYNCCLDEIRRDSFLFSDQCFGSDLPARLSQEQIDLLNSVQKNSHQIQACAIVLPVYCFD</sequence>
<gene>
    <name evidence="1" type="ORF">E3N88_06367</name>
</gene>
<proteinExistence type="predicted"/>
<accession>A0A5N6PPA9</accession>
<keyword evidence="2" id="KW-1185">Reference proteome</keyword>
<dbReference type="AlphaFoldDB" id="A0A5N6PPA9"/>
<dbReference type="EMBL" id="SZYD01000003">
    <property type="protein sequence ID" value="KAD6795471.1"/>
    <property type="molecule type" value="Genomic_DNA"/>
</dbReference>